<feature type="signal peptide" evidence="2">
    <location>
        <begin position="1"/>
        <end position="22"/>
    </location>
</feature>
<proteinExistence type="predicted"/>
<accession>A0AAV2SHE5</accession>
<feature type="region of interest" description="Disordered" evidence="1">
    <location>
        <begin position="54"/>
        <end position="139"/>
    </location>
</feature>
<keyword evidence="2" id="KW-0732">Signal</keyword>
<comment type="caution">
    <text evidence="3">The sequence shown here is derived from an EMBL/GenBank/DDBJ whole genome shotgun (WGS) entry which is preliminary data.</text>
</comment>
<sequence length="154" mass="17599">TMRNTLMFSGVLLVTLFLAAAANHVVNDMEQDGWDPAEIQHNKIIEEEIAFDNWDSTAEQNEDNDNTHMKYDIGYERYDDGVDDDEDRDAKERNDDNNNEDYENDDEHSGDNARSSCQCGKTNPRNRIIDGDEVSPGRKYPWVVGLQKEGHVTS</sequence>
<name>A0AAV2SHE5_MEGNR</name>
<reference evidence="3 4" key="1">
    <citation type="submission" date="2024-05" db="EMBL/GenBank/DDBJ databases">
        <authorList>
            <person name="Wallberg A."/>
        </authorList>
    </citation>
    <scope>NUCLEOTIDE SEQUENCE [LARGE SCALE GENOMIC DNA]</scope>
</reference>
<evidence type="ECO:0000313" key="4">
    <source>
        <dbReference type="Proteomes" id="UP001497623"/>
    </source>
</evidence>
<feature type="compositionally biased region" description="Basic and acidic residues" evidence="1">
    <location>
        <begin position="65"/>
        <end position="80"/>
    </location>
</feature>
<gene>
    <name evidence="3" type="ORF">MNOR_LOCUS36358</name>
</gene>
<dbReference type="EMBL" id="CAXKWB010065764">
    <property type="protein sequence ID" value="CAL4189073.1"/>
    <property type="molecule type" value="Genomic_DNA"/>
</dbReference>
<feature type="chain" id="PRO_5043506234" evidence="2">
    <location>
        <begin position="23"/>
        <end position="154"/>
    </location>
</feature>
<feature type="non-terminal residue" evidence="3">
    <location>
        <position position="1"/>
    </location>
</feature>
<evidence type="ECO:0000313" key="3">
    <source>
        <dbReference type="EMBL" id="CAL4189073.1"/>
    </source>
</evidence>
<dbReference type="Proteomes" id="UP001497623">
    <property type="component" value="Unassembled WGS sequence"/>
</dbReference>
<evidence type="ECO:0000256" key="2">
    <source>
        <dbReference type="SAM" id="SignalP"/>
    </source>
</evidence>
<evidence type="ECO:0000256" key="1">
    <source>
        <dbReference type="SAM" id="MobiDB-lite"/>
    </source>
</evidence>
<organism evidence="3 4">
    <name type="scientific">Meganyctiphanes norvegica</name>
    <name type="common">Northern krill</name>
    <name type="synonym">Thysanopoda norvegica</name>
    <dbReference type="NCBI Taxonomy" id="48144"/>
    <lineage>
        <taxon>Eukaryota</taxon>
        <taxon>Metazoa</taxon>
        <taxon>Ecdysozoa</taxon>
        <taxon>Arthropoda</taxon>
        <taxon>Crustacea</taxon>
        <taxon>Multicrustacea</taxon>
        <taxon>Malacostraca</taxon>
        <taxon>Eumalacostraca</taxon>
        <taxon>Eucarida</taxon>
        <taxon>Euphausiacea</taxon>
        <taxon>Euphausiidae</taxon>
        <taxon>Meganyctiphanes</taxon>
    </lineage>
</organism>
<protein>
    <submittedName>
        <fullName evidence="3">Uncharacterized protein</fullName>
    </submittedName>
</protein>
<dbReference type="AlphaFoldDB" id="A0AAV2SHE5"/>
<feature type="compositionally biased region" description="Polar residues" evidence="1">
    <location>
        <begin position="112"/>
        <end position="125"/>
    </location>
</feature>
<keyword evidence="4" id="KW-1185">Reference proteome</keyword>
<feature type="compositionally biased region" description="Acidic residues" evidence="1">
    <location>
        <begin position="97"/>
        <end position="108"/>
    </location>
</feature>